<dbReference type="InterPro" id="IPR038109">
    <property type="entry name" value="DNA_bind_recomb_sf"/>
</dbReference>
<keyword evidence="4" id="KW-1185">Reference proteome</keyword>
<dbReference type="Gene3D" id="3.40.50.1390">
    <property type="entry name" value="Resolvase, N-terminal catalytic domain"/>
    <property type="match status" value="1"/>
</dbReference>
<dbReference type="PANTHER" id="PTHR30461:SF23">
    <property type="entry name" value="DNA RECOMBINASE-RELATED"/>
    <property type="match status" value="1"/>
</dbReference>
<dbReference type="OrthoDB" id="9815006at2"/>
<name>A0A2S6HSS3_9FIRM</name>
<dbReference type="Pfam" id="PF00239">
    <property type="entry name" value="Resolvase"/>
    <property type="match status" value="1"/>
</dbReference>
<dbReference type="InterPro" id="IPR036162">
    <property type="entry name" value="Resolvase-like_N_sf"/>
</dbReference>
<keyword evidence="1" id="KW-0175">Coiled coil</keyword>
<evidence type="ECO:0000256" key="1">
    <source>
        <dbReference type="SAM" id="Coils"/>
    </source>
</evidence>
<dbReference type="GO" id="GO:0003677">
    <property type="term" value="F:DNA binding"/>
    <property type="evidence" value="ECO:0007669"/>
    <property type="project" value="InterPro"/>
</dbReference>
<protein>
    <submittedName>
        <fullName evidence="3">DNA invertase Pin-like site-specific DNA recombinase</fullName>
    </submittedName>
</protein>
<dbReference type="Pfam" id="PF07508">
    <property type="entry name" value="Recombinase"/>
    <property type="match status" value="1"/>
</dbReference>
<sequence>MAERVYCLYRVSTAKQVDHDDQNQADIPMQRKACREFAERMRWTIVREEQETGVSGFKVSAADRDRLQLVKDHAEKGKFDILLVFMFDRLGRKSDETPFVVEWFVKKGIKVWSVNEGEQRFESHTDRLTNYIRFWQADGESQKTSIRTKTALGQMVQEGRFRGGVAPYGYRLEKSGVMNKRKHEVNKLVIDDKEAEVIRMMYSLCVSSGYGRWRIAMFLNDKGIKTRNGSNWHESSVGAILKNVTYKGVLRSGATFSEPFEELQIIDPYTFDLAQELKEERVNEKKEERTAPLNTSGQSLLSGNVFCGHCGGRLVLTTNGKVVKLANGETKGVKRIRYICYNKTRRRLDCDGQTGYTMHLLDDAVTQVLHQIFDRMSVVSDSMIVGNAQDRHMAELRTEIKRMKAENTKANTEYESLKAEVVKAVQGKSKMPVDVLSELVNESRDKVLATSERLTALMAELERGNEKAVEMKNELSRIRTWSEIFDESNMEVKKMITSYIIKRVNVYKDYKLDIDLNMDIQQFLNGIDSITEEKATTVAS</sequence>
<dbReference type="SMART" id="SM00857">
    <property type="entry name" value="Resolvase"/>
    <property type="match status" value="1"/>
</dbReference>
<gene>
    <name evidence="3" type="ORF">BXY41_106249</name>
</gene>
<dbReference type="GO" id="GO:0000150">
    <property type="term" value="F:DNA strand exchange activity"/>
    <property type="evidence" value="ECO:0007669"/>
    <property type="project" value="InterPro"/>
</dbReference>
<organism evidence="3 4">
    <name type="scientific">Lacrimispora xylanisolvens</name>
    <dbReference type="NCBI Taxonomy" id="384636"/>
    <lineage>
        <taxon>Bacteria</taxon>
        <taxon>Bacillati</taxon>
        <taxon>Bacillota</taxon>
        <taxon>Clostridia</taxon>
        <taxon>Lachnospirales</taxon>
        <taxon>Lachnospiraceae</taxon>
        <taxon>Lacrimispora</taxon>
    </lineage>
</organism>
<feature type="domain" description="Recombinase" evidence="2">
    <location>
        <begin position="167"/>
        <end position="284"/>
    </location>
</feature>
<reference evidence="3 4" key="1">
    <citation type="submission" date="2018-02" db="EMBL/GenBank/DDBJ databases">
        <title>Genomic Encyclopedia of Archaeal and Bacterial Type Strains, Phase II (KMG-II): from individual species to whole genera.</title>
        <authorList>
            <person name="Goeker M."/>
        </authorList>
    </citation>
    <scope>NUCLEOTIDE SEQUENCE [LARGE SCALE GENOMIC DNA]</scope>
    <source>
        <strain evidence="3 4">DSM 3808</strain>
    </source>
</reference>
<comment type="caution">
    <text evidence="3">The sequence shown here is derived from an EMBL/GenBank/DDBJ whole genome shotgun (WGS) entry which is preliminary data.</text>
</comment>
<dbReference type="PROSITE" id="PS51737">
    <property type="entry name" value="RECOMBINASE_DNA_BIND"/>
    <property type="match status" value="1"/>
</dbReference>
<dbReference type="InterPro" id="IPR011109">
    <property type="entry name" value="DNA_bind_recombinase_dom"/>
</dbReference>
<proteinExistence type="predicted"/>
<feature type="coiled-coil region" evidence="1">
    <location>
        <begin position="393"/>
        <end position="420"/>
    </location>
</feature>
<accession>A0A2S6HSS3</accession>
<dbReference type="AlphaFoldDB" id="A0A2S6HSS3"/>
<dbReference type="Gene3D" id="3.90.1750.20">
    <property type="entry name" value="Putative Large Serine Recombinase, Chain B, Domain 2"/>
    <property type="match status" value="1"/>
</dbReference>
<dbReference type="CDD" id="cd00338">
    <property type="entry name" value="Ser_Recombinase"/>
    <property type="match status" value="1"/>
</dbReference>
<evidence type="ECO:0000313" key="3">
    <source>
        <dbReference type="EMBL" id="PPK80659.1"/>
    </source>
</evidence>
<dbReference type="SUPFAM" id="SSF53041">
    <property type="entry name" value="Resolvase-like"/>
    <property type="match status" value="1"/>
</dbReference>
<dbReference type="PANTHER" id="PTHR30461">
    <property type="entry name" value="DNA-INVERTASE FROM LAMBDOID PROPHAGE"/>
    <property type="match status" value="1"/>
</dbReference>
<dbReference type="Proteomes" id="UP000237749">
    <property type="component" value="Unassembled WGS sequence"/>
</dbReference>
<dbReference type="InterPro" id="IPR025827">
    <property type="entry name" value="Zn_ribbon_recom_dom"/>
</dbReference>
<dbReference type="InterPro" id="IPR006119">
    <property type="entry name" value="Resolv_N"/>
</dbReference>
<evidence type="ECO:0000259" key="2">
    <source>
        <dbReference type="PROSITE" id="PS51737"/>
    </source>
</evidence>
<dbReference type="InterPro" id="IPR050639">
    <property type="entry name" value="SSR_resolvase"/>
</dbReference>
<dbReference type="Pfam" id="PF13408">
    <property type="entry name" value="Zn_ribbon_recom"/>
    <property type="match status" value="1"/>
</dbReference>
<dbReference type="RefSeq" id="WP_104437341.1">
    <property type="nucleotide sequence ID" value="NZ_PTJA01000006.1"/>
</dbReference>
<dbReference type="EMBL" id="PTJA01000006">
    <property type="protein sequence ID" value="PPK80659.1"/>
    <property type="molecule type" value="Genomic_DNA"/>
</dbReference>
<evidence type="ECO:0000313" key="4">
    <source>
        <dbReference type="Proteomes" id="UP000237749"/>
    </source>
</evidence>